<evidence type="ECO:0000256" key="24">
    <source>
        <dbReference type="ARBA" id="ARBA00033044"/>
    </source>
</evidence>
<keyword evidence="20 34" id="KW-1133">Transmembrane helix</keyword>
<proteinExistence type="inferred from homology"/>
<evidence type="ECO:0000256" key="4">
    <source>
        <dbReference type="ARBA" id="ARBA00001764"/>
    </source>
</evidence>
<evidence type="ECO:0000256" key="1">
    <source>
        <dbReference type="ARBA" id="ARBA00000633"/>
    </source>
</evidence>
<keyword evidence="18" id="KW-0319">Glycerol metabolism</keyword>
<evidence type="ECO:0000256" key="27">
    <source>
        <dbReference type="ARBA" id="ARBA00047367"/>
    </source>
</evidence>
<comment type="catalytic activity">
    <reaction evidence="1">
        <text>all-trans-retinol + an acyl-CoA = an all-trans-retinyl ester + CoA</text>
        <dbReference type="Rhea" id="RHEA:11488"/>
        <dbReference type="ChEBI" id="CHEBI:17336"/>
        <dbReference type="ChEBI" id="CHEBI:57287"/>
        <dbReference type="ChEBI" id="CHEBI:58342"/>
        <dbReference type="ChEBI" id="CHEBI:63410"/>
        <dbReference type="EC" id="2.3.1.76"/>
    </reaction>
    <physiologicalReaction direction="left-to-right" evidence="1">
        <dbReference type="Rhea" id="RHEA:11489"/>
    </physiologicalReaction>
</comment>
<dbReference type="Pfam" id="PF03982">
    <property type="entry name" value="DAGAT"/>
    <property type="match status" value="2"/>
</dbReference>
<keyword evidence="17 34" id="KW-0812">Transmembrane</keyword>
<evidence type="ECO:0000256" key="14">
    <source>
        <dbReference type="ARBA" id="ARBA00022516"/>
    </source>
</evidence>
<keyword evidence="23" id="KW-0012">Acyltransferase</keyword>
<keyword evidence="13" id="KW-0963">Cytoplasm</keyword>
<evidence type="ECO:0000313" key="36">
    <source>
        <dbReference type="Proteomes" id="UP000694620"/>
    </source>
</evidence>
<keyword evidence="36" id="KW-1185">Reference proteome</keyword>
<dbReference type="GO" id="GO:0050252">
    <property type="term" value="F:retinol O-fatty-acyltransferase activity"/>
    <property type="evidence" value="ECO:0007669"/>
    <property type="project" value="UniProtKB-EC"/>
</dbReference>
<gene>
    <name evidence="35" type="primary">DGAT2</name>
</gene>
<dbReference type="EC" id="2.3.1.76" evidence="11"/>
<evidence type="ECO:0000256" key="13">
    <source>
        <dbReference type="ARBA" id="ARBA00022490"/>
    </source>
</evidence>
<dbReference type="PANTHER" id="PTHR12317">
    <property type="entry name" value="DIACYLGLYCEROL O-ACYLTRANSFERASE"/>
    <property type="match status" value="1"/>
</dbReference>
<evidence type="ECO:0000256" key="21">
    <source>
        <dbReference type="ARBA" id="ARBA00023098"/>
    </source>
</evidence>
<evidence type="ECO:0000256" key="5">
    <source>
        <dbReference type="ARBA" id="ARBA00004477"/>
    </source>
</evidence>
<sequence length="258" mass="29018">HWVTLVLRNRIILQLQIISVLQWVITFLVMGAACALILLYIGRHPEWVRNWTVWKHFRDYFPIRLIKTHTFLLIRNYIFEYHPHGIVYFGAFCNSGTEATGFSKKIPGICPHLATLSGNFRLPLPQDYLLSGGICPVNRKAIDYIFSKSGTGNSVGGAAESLDCTPGKNIVTLKNRKGFVKLALQQGADWVAVYSFGENEVYKQIILKKFHGRGMFSANTWGIVPYSKSINTGEANLTVPKIENPTNQTVPLLICTFS</sequence>
<dbReference type="GO" id="GO:0048471">
    <property type="term" value="C:perinuclear region of cytoplasm"/>
    <property type="evidence" value="ECO:0007669"/>
    <property type="project" value="UniProtKB-SubCell"/>
</dbReference>
<evidence type="ECO:0000256" key="11">
    <source>
        <dbReference type="ARBA" id="ARBA00012977"/>
    </source>
</evidence>
<evidence type="ECO:0000256" key="18">
    <source>
        <dbReference type="ARBA" id="ARBA00022798"/>
    </source>
</evidence>
<evidence type="ECO:0000256" key="17">
    <source>
        <dbReference type="ARBA" id="ARBA00022692"/>
    </source>
</evidence>
<evidence type="ECO:0000256" key="29">
    <source>
        <dbReference type="ARBA" id="ARBA00048096"/>
    </source>
</evidence>
<evidence type="ECO:0000256" key="2">
    <source>
        <dbReference type="ARBA" id="ARBA00001313"/>
    </source>
</evidence>
<comment type="catalytic activity">
    <reaction evidence="31">
        <text>an acyl-CoA + a 1,2-diacyl-sn-glycerol = a triacyl-sn-glycerol + CoA</text>
        <dbReference type="Rhea" id="RHEA:10868"/>
        <dbReference type="ChEBI" id="CHEBI:17815"/>
        <dbReference type="ChEBI" id="CHEBI:57287"/>
        <dbReference type="ChEBI" id="CHEBI:58342"/>
        <dbReference type="ChEBI" id="CHEBI:64615"/>
        <dbReference type="EC" id="2.3.1.20"/>
    </reaction>
    <physiologicalReaction direction="left-to-right" evidence="31">
        <dbReference type="Rhea" id="RHEA:10869"/>
    </physiologicalReaction>
</comment>
<name>A0A8C4RM78_ERPCA</name>
<evidence type="ECO:0000256" key="32">
    <source>
        <dbReference type="ARBA" id="ARBA00049168"/>
    </source>
</evidence>
<comment type="pathway">
    <text evidence="9">Lipid metabolism.</text>
</comment>
<evidence type="ECO:0000256" key="3">
    <source>
        <dbReference type="ARBA" id="ARBA00001349"/>
    </source>
</evidence>
<evidence type="ECO:0000256" key="26">
    <source>
        <dbReference type="ARBA" id="ARBA00041468"/>
    </source>
</evidence>
<protein>
    <recommendedName>
        <fullName evidence="25">Diacylglycerol O-acyltransferase 2</fullName>
        <ecNumber evidence="12">2.3.1.20</ecNumber>
        <ecNumber evidence="11">2.3.1.76</ecNumber>
    </recommendedName>
    <alternativeName>
        <fullName evidence="24">Acyl-CoA retinol O-fatty-acyltransferase</fullName>
    </alternativeName>
    <alternativeName>
        <fullName evidence="26">Diglyceride acyltransferase 2</fullName>
    </alternativeName>
</protein>
<evidence type="ECO:0000256" key="23">
    <source>
        <dbReference type="ARBA" id="ARBA00023315"/>
    </source>
</evidence>
<feature type="transmembrane region" description="Helical" evidence="34">
    <location>
        <begin position="20"/>
        <end position="41"/>
    </location>
</feature>
<dbReference type="InterPro" id="IPR007130">
    <property type="entry name" value="DAGAT"/>
</dbReference>
<evidence type="ECO:0000256" key="12">
    <source>
        <dbReference type="ARBA" id="ARBA00013244"/>
    </source>
</evidence>
<comment type="catalytic activity">
    <reaction evidence="27">
        <text>1,2-di-(9Z-octadecenoyl)-sn-glycerol + (9Z)-octadecenoyl-CoA = 1,2,3-tri-(9Z-octadecenoyl)-glycerol + CoA</text>
        <dbReference type="Rhea" id="RHEA:38219"/>
        <dbReference type="ChEBI" id="CHEBI:52333"/>
        <dbReference type="ChEBI" id="CHEBI:53753"/>
        <dbReference type="ChEBI" id="CHEBI:57287"/>
        <dbReference type="ChEBI" id="CHEBI:57387"/>
    </reaction>
    <physiologicalReaction direction="left-to-right" evidence="27">
        <dbReference type="Rhea" id="RHEA:38220"/>
    </physiologicalReaction>
</comment>
<comment type="catalytic activity">
    <reaction evidence="29">
        <text>2,3-di-(9Z)-octadecenoyl-sn-glycerol + (9Z)-octadecenoyl-CoA = 1,2,3-tri-(9Z-octadecenoyl)-glycerol + CoA</text>
        <dbReference type="Rhea" id="RHEA:38439"/>
        <dbReference type="ChEBI" id="CHEBI:53753"/>
        <dbReference type="ChEBI" id="CHEBI:57287"/>
        <dbReference type="ChEBI" id="CHEBI:57387"/>
        <dbReference type="ChEBI" id="CHEBI:75824"/>
    </reaction>
    <physiologicalReaction direction="left-to-right" evidence="29">
        <dbReference type="Rhea" id="RHEA:38440"/>
    </physiologicalReaction>
</comment>
<reference evidence="35" key="1">
    <citation type="submission" date="2021-06" db="EMBL/GenBank/DDBJ databases">
        <authorList>
            <consortium name="Wellcome Sanger Institute Data Sharing"/>
        </authorList>
    </citation>
    <scope>NUCLEOTIDE SEQUENCE [LARGE SCALE GENOMIC DNA]</scope>
</reference>
<comment type="subcellular location">
    <subcellularLocation>
        <location evidence="7">Cytoplasm</location>
        <location evidence="7">Perinuclear region</location>
    </subcellularLocation>
    <subcellularLocation>
        <location evidence="5">Endoplasmic reticulum membrane</location>
        <topology evidence="5">Multi-pass membrane protein</topology>
    </subcellularLocation>
    <subcellularLocation>
        <location evidence="6">Lipid droplet</location>
    </subcellularLocation>
</comment>
<evidence type="ECO:0000256" key="16">
    <source>
        <dbReference type="ARBA" id="ARBA00022679"/>
    </source>
</evidence>
<organism evidence="35 36">
    <name type="scientific">Erpetoichthys calabaricus</name>
    <name type="common">Rope fish</name>
    <name type="synonym">Calamoichthys calabaricus</name>
    <dbReference type="NCBI Taxonomy" id="27687"/>
    <lineage>
        <taxon>Eukaryota</taxon>
        <taxon>Metazoa</taxon>
        <taxon>Chordata</taxon>
        <taxon>Craniata</taxon>
        <taxon>Vertebrata</taxon>
        <taxon>Euteleostomi</taxon>
        <taxon>Actinopterygii</taxon>
        <taxon>Polypteriformes</taxon>
        <taxon>Polypteridae</taxon>
        <taxon>Erpetoichthys</taxon>
    </lineage>
</organism>
<dbReference type="EC" id="2.3.1.20" evidence="12"/>
<reference evidence="35" key="2">
    <citation type="submission" date="2025-08" db="UniProtKB">
        <authorList>
            <consortium name="Ensembl"/>
        </authorList>
    </citation>
    <scope>IDENTIFICATION</scope>
</reference>
<accession>A0A8C4RM78</accession>
<dbReference type="GO" id="GO:0005811">
    <property type="term" value="C:lipid droplet"/>
    <property type="evidence" value="ECO:0007669"/>
    <property type="project" value="UniProtKB-SubCell"/>
</dbReference>
<evidence type="ECO:0000256" key="25">
    <source>
        <dbReference type="ARBA" id="ARBA00041149"/>
    </source>
</evidence>
<comment type="catalytic activity">
    <reaction evidence="3">
        <text>1,2-di-(9Z-octadecenoyl)-sn-glycerol + hexadecanoyl-CoA = 1,2-di-(9Z)-octadecenoyl-3-hexadecanoyl-sn-glycerol + CoA</text>
        <dbReference type="Rhea" id="RHEA:38163"/>
        <dbReference type="ChEBI" id="CHEBI:52333"/>
        <dbReference type="ChEBI" id="CHEBI:57287"/>
        <dbReference type="ChEBI" id="CHEBI:57379"/>
        <dbReference type="ChEBI" id="CHEBI:75583"/>
    </reaction>
    <physiologicalReaction direction="left-to-right" evidence="3">
        <dbReference type="Rhea" id="RHEA:38164"/>
    </physiologicalReaction>
</comment>
<evidence type="ECO:0000256" key="20">
    <source>
        <dbReference type="ARBA" id="ARBA00022989"/>
    </source>
</evidence>
<dbReference type="GO" id="GO:0006071">
    <property type="term" value="P:glycerol metabolic process"/>
    <property type="evidence" value="ECO:0007669"/>
    <property type="project" value="UniProtKB-KW"/>
</dbReference>
<evidence type="ECO:0000256" key="10">
    <source>
        <dbReference type="ARBA" id="ARBA00005420"/>
    </source>
</evidence>
<dbReference type="Proteomes" id="UP000694620">
    <property type="component" value="Chromosome 3"/>
</dbReference>
<comment type="catalytic activity">
    <reaction evidence="30">
        <text>2-(9Z-octadecenoyl)-glycerol + (9Z)-octadecenoyl-CoA = 1,2-di-(9Z-octadecenoyl)-sn-glycerol + CoA</text>
        <dbReference type="Rhea" id="RHEA:37911"/>
        <dbReference type="ChEBI" id="CHEBI:52333"/>
        <dbReference type="ChEBI" id="CHEBI:57287"/>
        <dbReference type="ChEBI" id="CHEBI:57387"/>
        <dbReference type="ChEBI" id="CHEBI:73990"/>
    </reaction>
    <physiologicalReaction direction="left-to-right" evidence="30">
        <dbReference type="Rhea" id="RHEA:37912"/>
    </physiologicalReaction>
</comment>
<evidence type="ECO:0000256" key="22">
    <source>
        <dbReference type="ARBA" id="ARBA00023136"/>
    </source>
</evidence>
<comment type="catalytic activity">
    <reaction evidence="33">
        <text>1,3-di-(9Z-octadecenoyl)-glycerol + (9Z)-octadecenoyl-CoA = 1,2,3-tri-(9Z-octadecenoyl)-glycerol + CoA</text>
        <dbReference type="Rhea" id="RHEA:38435"/>
        <dbReference type="ChEBI" id="CHEBI:53753"/>
        <dbReference type="ChEBI" id="CHEBI:57287"/>
        <dbReference type="ChEBI" id="CHEBI:57387"/>
        <dbReference type="ChEBI" id="CHEBI:75735"/>
    </reaction>
    <physiologicalReaction direction="left-to-right" evidence="33">
        <dbReference type="Rhea" id="RHEA:38436"/>
    </physiologicalReaction>
</comment>
<evidence type="ECO:0000256" key="19">
    <source>
        <dbReference type="ARBA" id="ARBA00022824"/>
    </source>
</evidence>
<dbReference type="GO" id="GO:0019432">
    <property type="term" value="P:triglyceride biosynthetic process"/>
    <property type="evidence" value="ECO:0007669"/>
    <property type="project" value="TreeGrafter"/>
</dbReference>
<reference evidence="35" key="3">
    <citation type="submission" date="2025-09" db="UniProtKB">
        <authorList>
            <consortium name="Ensembl"/>
        </authorList>
    </citation>
    <scope>IDENTIFICATION</scope>
</reference>
<evidence type="ECO:0000256" key="34">
    <source>
        <dbReference type="SAM" id="Phobius"/>
    </source>
</evidence>
<dbReference type="GO" id="GO:0005789">
    <property type="term" value="C:endoplasmic reticulum membrane"/>
    <property type="evidence" value="ECO:0007669"/>
    <property type="project" value="UniProtKB-SubCell"/>
</dbReference>
<evidence type="ECO:0000256" key="30">
    <source>
        <dbReference type="ARBA" id="ARBA00048135"/>
    </source>
</evidence>
<dbReference type="Ensembl" id="ENSECRT00000004094.1">
    <property type="protein sequence ID" value="ENSECRP00000004030.1"/>
    <property type="gene ID" value="ENSECRG00000002314.1"/>
</dbReference>
<evidence type="ECO:0000256" key="8">
    <source>
        <dbReference type="ARBA" id="ARBA00004771"/>
    </source>
</evidence>
<evidence type="ECO:0000256" key="28">
    <source>
        <dbReference type="ARBA" id="ARBA00047807"/>
    </source>
</evidence>
<dbReference type="GO" id="GO:0004144">
    <property type="term" value="F:diacylglycerol O-acyltransferase activity"/>
    <property type="evidence" value="ECO:0007669"/>
    <property type="project" value="UniProtKB-EC"/>
</dbReference>
<evidence type="ECO:0000313" key="35">
    <source>
        <dbReference type="Ensembl" id="ENSECRP00000004030.1"/>
    </source>
</evidence>
<comment type="catalytic activity">
    <reaction evidence="4">
        <text>all-trans-retinol + hexadecanoyl-CoA = all-trans-retinyl hexadecanoate + CoA</text>
        <dbReference type="Rhea" id="RHEA:38175"/>
        <dbReference type="ChEBI" id="CHEBI:17336"/>
        <dbReference type="ChEBI" id="CHEBI:17616"/>
        <dbReference type="ChEBI" id="CHEBI:57287"/>
        <dbReference type="ChEBI" id="CHEBI:57379"/>
    </reaction>
    <physiologicalReaction direction="left-to-right" evidence="4">
        <dbReference type="Rhea" id="RHEA:38176"/>
    </physiologicalReaction>
</comment>
<evidence type="ECO:0000256" key="31">
    <source>
        <dbReference type="ARBA" id="ARBA00048634"/>
    </source>
</evidence>
<evidence type="ECO:0000256" key="15">
    <source>
        <dbReference type="ARBA" id="ARBA00022677"/>
    </source>
</evidence>
<comment type="catalytic activity">
    <reaction evidence="32">
        <text>1-(9Z-octadecenoyl)-glycerol + (9Z)-octadecenoyl-CoA = 1,2-di-(9Z-octadecenoyl)-glycerol + CoA</text>
        <dbReference type="Rhea" id="RHEA:37915"/>
        <dbReference type="ChEBI" id="CHEBI:52323"/>
        <dbReference type="ChEBI" id="CHEBI:57287"/>
        <dbReference type="ChEBI" id="CHEBI:57387"/>
        <dbReference type="ChEBI" id="CHEBI:75342"/>
    </reaction>
    <physiologicalReaction direction="left-to-right" evidence="32">
        <dbReference type="Rhea" id="RHEA:37916"/>
    </physiologicalReaction>
</comment>
<evidence type="ECO:0000256" key="7">
    <source>
        <dbReference type="ARBA" id="ARBA00004556"/>
    </source>
</evidence>
<comment type="catalytic activity">
    <reaction evidence="2">
        <text>2-(9Z-octadecenoyl)-glycerol + hexadecanoyl-CoA = 1-hexadecanoyl-2-(9Z-octadecenoyl)-sn-glycerol + CoA</text>
        <dbReference type="Rhea" id="RHEA:38071"/>
        <dbReference type="ChEBI" id="CHEBI:57287"/>
        <dbReference type="ChEBI" id="CHEBI:57379"/>
        <dbReference type="ChEBI" id="CHEBI:73990"/>
        <dbReference type="ChEBI" id="CHEBI:75466"/>
    </reaction>
    <physiologicalReaction direction="left-to-right" evidence="2">
        <dbReference type="Rhea" id="RHEA:38072"/>
    </physiologicalReaction>
</comment>
<keyword evidence="15" id="KW-0551">Lipid droplet</keyword>
<evidence type="ECO:0000256" key="9">
    <source>
        <dbReference type="ARBA" id="ARBA00005189"/>
    </source>
</evidence>
<dbReference type="PANTHER" id="PTHR12317:SF14">
    <property type="entry name" value="DIACYLGLYCEROL O-ACYLTRANSFERASE 2"/>
    <property type="match status" value="1"/>
</dbReference>
<evidence type="ECO:0000256" key="6">
    <source>
        <dbReference type="ARBA" id="ARBA00004502"/>
    </source>
</evidence>
<keyword evidence="16" id="KW-0808">Transferase</keyword>
<dbReference type="AlphaFoldDB" id="A0A8C4RM78"/>
<keyword evidence="14" id="KW-0444">Lipid biosynthesis</keyword>
<evidence type="ECO:0000256" key="33">
    <source>
        <dbReference type="ARBA" id="ARBA00049549"/>
    </source>
</evidence>
<keyword evidence="21" id="KW-0443">Lipid metabolism</keyword>
<keyword evidence="19" id="KW-0256">Endoplasmic reticulum</keyword>
<comment type="catalytic activity">
    <reaction evidence="28">
        <text>1-O-(9Z-octadecenyl)-glycerol + (9Z)-octadecenoyl-CoA = 1-O-(9Z-octadecyl)-3-(9Z-octadecenoyl)-glycerol + CoA</text>
        <dbReference type="Rhea" id="RHEA:55340"/>
        <dbReference type="ChEBI" id="CHEBI:34116"/>
        <dbReference type="ChEBI" id="CHEBI:57287"/>
        <dbReference type="ChEBI" id="CHEBI:57387"/>
        <dbReference type="ChEBI" id="CHEBI:197429"/>
    </reaction>
    <physiologicalReaction direction="left-to-right" evidence="28">
        <dbReference type="Rhea" id="RHEA:55341"/>
    </physiologicalReaction>
</comment>
<dbReference type="GeneTree" id="ENSGT01030000234582"/>
<keyword evidence="22 34" id="KW-0472">Membrane</keyword>
<comment type="similarity">
    <text evidence="10">Belongs to the diacylglycerol acyltransferase family.</text>
</comment>
<comment type="pathway">
    <text evidence="8">Glycerolipid metabolism; triacylglycerol biosynthesis.</text>
</comment>